<name>A0A7S3B074_9EUKA</name>
<gene>
    <name evidence="2" type="ORF">HERI1096_LOCUS21591</name>
</gene>
<dbReference type="EMBL" id="HBHX01038817">
    <property type="protein sequence ID" value="CAE0120890.1"/>
    <property type="molecule type" value="Transcribed_RNA"/>
</dbReference>
<keyword evidence="1" id="KW-0175">Coiled coil</keyword>
<dbReference type="AlphaFoldDB" id="A0A7S3B074"/>
<evidence type="ECO:0000256" key="1">
    <source>
        <dbReference type="SAM" id="Coils"/>
    </source>
</evidence>
<proteinExistence type="predicted"/>
<accession>A0A7S3B074</accession>
<reference evidence="2" key="1">
    <citation type="submission" date="2021-01" db="EMBL/GenBank/DDBJ databases">
        <authorList>
            <person name="Corre E."/>
            <person name="Pelletier E."/>
            <person name="Niang G."/>
            <person name="Scheremetjew M."/>
            <person name="Finn R."/>
            <person name="Kale V."/>
            <person name="Holt S."/>
            <person name="Cochrane G."/>
            <person name="Meng A."/>
            <person name="Brown T."/>
            <person name="Cohen L."/>
        </authorList>
    </citation>
    <scope>NUCLEOTIDE SEQUENCE</scope>
    <source>
        <strain evidence="2">CCMP281</strain>
    </source>
</reference>
<feature type="coiled-coil region" evidence="1">
    <location>
        <begin position="89"/>
        <end position="137"/>
    </location>
</feature>
<organism evidence="2">
    <name type="scientific">Haptolina ericina</name>
    <dbReference type="NCBI Taxonomy" id="156174"/>
    <lineage>
        <taxon>Eukaryota</taxon>
        <taxon>Haptista</taxon>
        <taxon>Haptophyta</taxon>
        <taxon>Prymnesiophyceae</taxon>
        <taxon>Prymnesiales</taxon>
        <taxon>Prymnesiaceae</taxon>
        <taxon>Haptolina</taxon>
    </lineage>
</organism>
<protein>
    <submittedName>
        <fullName evidence="2">Uncharacterized protein</fullName>
    </submittedName>
</protein>
<evidence type="ECO:0000313" key="2">
    <source>
        <dbReference type="EMBL" id="CAE0120890.1"/>
    </source>
</evidence>
<sequence>MDKRAAELQALLSAAATDVSAAEDLLASLQQRLRGEVVGGTTRVLERAESVKEAKEQKKLYWQQLACVMEQVDRIAYDNGGSLGGGGGVSSLEAEVHQMRRELAASKIELAEVALERDELDHVARRLNKQLADLAATQH</sequence>